<organism evidence="3">
    <name type="scientific">Micromonospora echinospora</name>
    <name type="common">Micromonospora purpurea</name>
    <dbReference type="NCBI Taxonomy" id="1877"/>
    <lineage>
        <taxon>Bacteria</taxon>
        <taxon>Bacillati</taxon>
        <taxon>Actinomycetota</taxon>
        <taxon>Actinomycetes</taxon>
        <taxon>Micromonosporales</taxon>
        <taxon>Micromonosporaceae</taxon>
        <taxon>Micromonospora</taxon>
    </lineage>
</organism>
<dbReference type="AlphaFoldDB" id="Q70KD7"/>
<dbReference type="EMBL" id="AJ575934">
    <property type="protein sequence ID" value="CAF34045.1"/>
    <property type="molecule type" value="Genomic_DNA"/>
</dbReference>
<dbReference type="PANTHER" id="PTHR43468">
    <property type="match status" value="1"/>
</dbReference>
<name>Q70KD7_MICEC</name>
<keyword evidence="3" id="KW-0808">Transferase</keyword>
<evidence type="ECO:0000313" key="3">
    <source>
        <dbReference type="EMBL" id="CAF34045.1"/>
    </source>
</evidence>
<dbReference type="Pfam" id="PF01702">
    <property type="entry name" value="TGT"/>
    <property type="match status" value="1"/>
</dbReference>
<dbReference type="GO" id="GO:0006400">
    <property type="term" value="P:tRNA modification"/>
    <property type="evidence" value="ECO:0007669"/>
    <property type="project" value="InterPro"/>
</dbReference>
<evidence type="ECO:0000256" key="1">
    <source>
        <dbReference type="ARBA" id="ARBA00022723"/>
    </source>
</evidence>
<dbReference type="InterPro" id="IPR002616">
    <property type="entry name" value="tRNA_ribo_trans-like"/>
</dbReference>
<accession>Q70KD7</accession>
<dbReference type="NCBIfam" id="TIGR00449">
    <property type="entry name" value="tgt_general"/>
    <property type="match status" value="1"/>
</dbReference>
<reference evidence="3" key="1">
    <citation type="journal article" date="2004" name="FEMS Microbiol. Lett.">
        <title>Isolation and characterization of the tobramycin biosynthetic gene cluster from Streptomyces tenebrarius.</title>
        <authorList>
            <person name="Kharel M.K."/>
            <person name="Basnet D.B."/>
            <person name="Lee H.C."/>
            <person name="Liou K."/>
            <person name="Woo J.S."/>
            <person name="Kim B.-G."/>
            <person name="Sohng J.K."/>
        </authorList>
    </citation>
    <scope>NUCLEOTIDE SEQUENCE</scope>
    <source>
        <strain evidence="3">ATCC 15835</strain>
    </source>
</reference>
<reference evidence="3" key="2">
    <citation type="submission" date="2008-05" db="EMBL/GenBank/DDBJ databases">
        <authorList>
            <person name="Sohng J.K."/>
        </authorList>
    </citation>
    <scope>NUCLEOTIDE SEQUENCE</scope>
    <source>
        <strain evidence="3">ATCC 15835</strain>
    </source>
</reference>
<gene>
    <name evidence="3" type="primary">gacL</name>
</gene>
<dbReference type="SUPFAM" id="SSF51713">
    <property type="entry name" value="tRNA-guanine transglycosylase"/>
    <property type="match status" value="1"/>
</dbReference>
<dbReference type="InterPro" id="IPR036511">
    <property type="entry name" value="TGT-like_sf"/>
</dbReference>
<dbReference type="Gene3D" id="3.20.20.105">
    <property type="entry name" value="Queuine tRNA-ribosyltransferase-like"/>
    <property type="match status" value="1"/>
</dbReference>
<sequence length="386" mass="42853">MTSADPAAPAGPTLDTAHGSVVLPTFLPDGTRASVRAVDTLDLSTVGIEAVMVNAMHLAQRPGLQTIKRAGGLHRFMAWDGVIVSDSGGFQVLSLLRKQGKKGSIRASGVTFQESPSAKKIVLTPEKVIEWQFGLRSDVVVALDDCTGPEDSPAEQIASTERTIRWFRQARQAYDLQCRQRRMDEPPLLVGVVQGGTRPPELRQRCVDALVESGAQGFGFGGWPLSAEGELEREMFALLARITPQDAPLFALGVGRPEHLVSLCELDMRWVFDCTIPTRDARHGRLYAFVPEIADRLLTPDRSFYQNVYILDEENSRKDEPICATCDCPTCRRYSRSYLHHLFRVKDGLADRLATLHNLRFYTRLLEMIRAGRMAQPGLREPARLG</sequence>
<dbReference type="GO" id="GO:0016740">
    <property type="term" value="F:transferase activity"/>
    <property type="evidence" value="ECO:0007669"/>
    <property type="project" value="UniProtKB-KW"/>
</dbReference>
<protein>
    <submittedName>
        <fullName evidence="3">Putative tRNA-ribosyltransferase</fullName>
    </submittedName>
</protein>
<proteinExistence type="predicted"/>
<dbReference type="PANTHER" id="PTHR43468:SF1">
    <property type="entry name" value="TRNA-GUANOSINE(34) QUEUINE TRANSGLYCOSYLASE"/>
    <property type="match status" value="1"/>
</dbReference>
<evidence type="ECO:0000259" key="2">
    <source>
        <dbReference type="Pfam" id="PF01702"/>
    </source>
</evidence>
<keyword evidence="1" id="KW-0479">Metal-binding</keyword>
<feature type="domain" description="tRNA-guanine(15) transglycosylase-like" evidence="2">
    <location>
        <begin position="13"/>
        <end position="371"/>
    </location>
</feature>
<dbReference type="GO" id="GO:0046872">
    <property type="term" value="F:metal ion binding"/>
    <property type="evidence" value="ECO:0007669"/>
    <property type="project" value="UniProtKB-KW"/>
</dbReference>